<comment type="caution">
    <text evidence="1">The sequence shown here is derived from an EMBL/GenBank/DDBJ whole genome shotgun (WGS) entry which is preliminary data.</text>
</comment>
<proteinExistence type="predicted"/>
<sequence>MRTLCPNLHNEDGLETVLEVPVPEESFDDIKTNHTTTSWMSWMKPHPIDQKRQFSYFGGRNAEIQLLLGVVGAPLVPLPPTPPSSIQLSRITISSLQWLNTSCNNI</sequence>
<accession>A0ACB9INL7</accession>
<dbReference type="Proteomes" id="UP001056120">
    <property type="component" value="Linkage Group LG08"/>
</dbReference>
<gene>
    <name evidence="1" type="ORF">L1987_25063</name>
</gene>
<reference evidence="1 2" key="2">
    <citation type="journal article" date="2022" name="Mol. Ecol. Resour.">
        <title>The genomes of chicory, endive, great burdock and yacon provide insights into Asteraceae paleo-polyploidization history and plant inulin production.</title>
        <authorList>
            <person name="Fan W."/>
            <person name="Wang S."/>
            <person name="Wang H."/>
            <person name="Wang A."/>
            <person name="Jiang F."/>
            <person name="Liu H."/>
            <person name="Zhao H."/>
            <person name="Xu D."/>
            <person name="Zhang Y."/>
        </authorList>
    </citation>
    <scope>NUCLEOTIDE SEQUENCE [LARGE SCALE GENOMIC DNA]</scope>
    <source>
        <strain evidence="2">cv. Yunnan</strain>
        <tissue evidence="1">Leaves</tissue>
    </source>
</reference>
<organism evidence="1 2">
    <name type="scientific">Smallanthus sonchifolius</name>
    <dbReference type="NCBI Taxonomy" id="185202"/>
    <lineage>
        <taxon>Eukaryota</taxon>
        <taxon>Viridiplantae</taxon>
        <taxon>Streptophyta</taxon>
        <taxon>Embryophyta</taxon>
        <taxon>Tracheophyta</taxon>
        <taxon>Spermatophyta</taxon>
        <taxon>Magnoliopsida</taxon>
        <taxon>eudicotyledons</taxon>
        <taxon>Gunneridae</taxon>
        <taxon>Pentapetalae</taxon>
        <taxon>asterids</taxon>
        <taxon>campanulids</taxon>
        <taxon>Asterales</taxon>
        <taxon>Asteraceae</taxon>
        <taxon>Asteroideae</taxon>
        <taxon>Heliantheae alliance</taxon>
        <taxon>Millerieae</taxon>
        <taxon>Smallanthus</taxon>
    </lineage>
</organism>
<evidence type="ECO:0000313" key="2">
    <source>
        <dbReference type="Proteomes" id="UP001056120"/>
    </source>
</evidence>
<evidence type="ECO:0000313" key="1">
    <source>
        <dbReference type="EMBL" id="KAI3809095.1"/>
    </source>
</evidence>
<keyword evidence="2" id="KW-1185">Reference proteome</keyword>
<name>A0ACB9INL7_9ASTR</name>
<dbReference type="EMBL" id="CM042025">
    <property type="protein sequence ID" value="KAI3809095.1"/>
    <property type="molecule type" value="Genomic_DNA"/>
</dbReference>
<protein>
    <submittedName>
        <fullName evidence="1">Uncharacterized protein</fullName>
    </submittedName>
</protein>
<reference evidence="2" key="1">
    <citation type="journal article" date="2022" name="Mol. Ecol. Resour.">
        <title>The genomes of chicory, endive, great burdock and yacon provide insights into Asteraceae palaeo-polyploidization history and plant inulin production.</title>
        <authorList>
            <person name="Fan W."/>
            <person name="Wang S."/>
            <person name="Wang H."/>
            <person name="Wang A."/>
            <person name="Jiang F."/>
            <person name="Liu H."/>
            <person name="Zhao H."/>
            <person name="Xu D."/>
            <person name="Zhang Y."/>
        </authorList>
    </citation>
    <scope>NUCLEOTIDE SEQUENCE [LARGE SCALE GENOMIC DNA]</scope>
    <source>
        <strain evidence="2">cv. Yunnan</strain>
    </source>
</reference>